<dbReference type="OrthoDB" id="9765926at2"/>
<dbReference type="Pfam" id="PF13585">
    <property type="entry name" value="CHU_C"/>
    <property type="match status" value="1"/>
</dbReference>
<accession>A0A2A4G8G9</accession>
<keyword evidence="3" id="KW-1185">Reference proteome</keyword>
<sequence length="797" mass="88417">MPTRYLLCFLWLFGLPILLSAQRSNDCINAVTVCGNNAISSNVTGYGTQELSQLTSSCVFPETNSMWFELNIAESGQLAFTIEPNSNAISVDYDFYIFGPNPECGNLNNPIRCSTTNPEAAALNTNHTGLRNGESDTSEGPGSDGNSFLAPLTVTSGERYLLLVNRPHGNGGFDLNWSGNPLFNDPPEILGEPDPLDFCIAYAGMEVDLTQNNHQMSADPSFAPAFYTSYADAFDATDPIENPNAFIWEHTAIQTIYIRINAENGCFEILELPLNAQTFISQVFAYNKCDLNHNGTENFELNQIAMDIGAALADASSFQIELFSDSDTAENNLNPLTQTALETGTTILYARISAQSDPSCFTTLPINLKVIESPVPAGAELIQCDVVPNNSTDGLTQSDLNQIFKDLLEPDITYEFYTSDANRNQGNVIDQPQNFTNTQAFNQTIYYRVYLNECTLDGDFILNVSPTTVSLNPVSPFYACAENPSEPEAQATFDLEEIRALNYPNLETSFYTSLHDLSLEQNEITGNHYSRSRTVYVRIEEANQCQGVEEFELVVNPTPTPDFAEQHILCTDNPPLPLKAPAGYDIYRWYNASRELISENAKVEITDTGTYSLEVGYRYDQNNSITYCTTLKDFNVVGSNKALIKDVAVSDLTENNTLSVIVSGDGEYTYSLDGIVFQNEPNFEDMEAGIHRLYIKDELGCGISEKDVAIIGYPKFFTPNNDSHNDFWRIYGVNKDFNADAAIYIFNRYGALIAEVRPDSDGWNGTLNGTPLPASDYWFKLQLPNGRIHTGHFSLKR</sequence>
<dbReference type="NCBIfam" id="TIGR04131">
    <property type="entry name" value="Bac_Flav_CTERM"/>
    <property type="match status" value="1"/>
</dbReference>
<name>A0A2A4G8G9_9FLAO</name>
<dbReference type="InterPro" id="IPR026341">
    <property type="entry name" value="T9SS_type_B"/>
</dbReference>
<evidence type="ECO:0000313" key="3">
    <source>
        <dbReference type="Proteomes" id="UP000219559"/>
    </source>
</evidence>
<organism evidence="2 3">
    <name type="scientific">Sediminicola luteus</name>
    <dbReference type="NCBI Taxonomy" id="319238"/>
    <lineage>
        <taxon>Bacteria</taxon>
        <taxon>Pseudomonadati</taxon>
        <taxon>Bacteroidota</taxon>
        <taxon>Flavobacteriia</taxon>
        <taxon>Flavobacteriales</taxon>
        <taxon>Flavobacteriaceae</taxon>
        <taxon>Sediminicola</taxon>
    </lineage>
</organism>
<gene>
    <name evidence="2" type="ORF">B7P33_08175</name>
</gene>
<comment type="caution">
    <text evidence="2">The sequence shown here is derived from an EMBL/GenBank/DDBJ whole genome shotgun (WGS) entry which is preliminary data.</text>
</comment>
<evidence type="ECO:0000313" key="2">
    <source>
        <dbReference type="EMBL" id="PCE64270.1"/>
    </source>
</evidence>
<evidence type="ECO:0000256" key="1">
    <source>
        <dbReference type="SAM" id="MobiDB-lite"/>
    </source>
</evidence>
<evidence type="ECO:0008006" key="4">
    <source>
        <dbReference type="Google" id="ProtNLM"/>
    </source>
</evidence>
<reference evidence="2 3" key="1">
    <citation type="submission" date="2017-04" db="EMBL/GenBank/DDBJ databases">
        <title>A new member of the family Flavobacteriaceae isolated from ascidians.</title>
        <authorList>
            <person name="Chen L."/>
        </authorList>
    </citation>
    <scope>NUCLEOTIDE SEQUENCE [LARGE SCALE GENOMIC DNA]</scope>
    <source>
        <strain evidence="2 3">HQA918</strain>
    </source>
</reference>
<dbReference type="AlphaFoldDB" id="A0A2A4G8G9"/>
<feature type="region of interest" description="Disordered" evidence="1">
    <location>
        <begin position="125"/>
        <end position="149"/>
    </location>
</feature>
<proteinExistence type="predicted"/>
<dbReference type="Proteomes" id="UP000219559">
    <property type="component" value="Unassembled WGS sequence"/>
</dbReference>
<dbReference type="EMBL" id="NBWU01000003">
    <property type="protein sequence ID" value="PCE64270.1"/>
    <property type="molecule type" value="Genomic_DNA"/>
</dbReference>
<protein>
    <recommendedName>
        <fullName evidence="4">Ig-like domain-containing protein</fullName>
    </recommendedName>
</protein>
<dbReference type="RefSeq" id="WP_097440394.1">
    <property type="nucleotide sequence ID" value="NZ_KZ300476.1"/>
</dbReference>